<dbReference type="GO" id="GO:0016042">
    <property type="term" value="P:lipid catabolic process"/>
    <property type="evidence" value="ECO:0007669"/>
    <property type="project" value="TreeGrafter"/>
</dbReference>
<proteinExistence type="inferred from homology"/>
<evidence type="ECO:0000313" key="7">
    <source>
        <dbReference type="Proteomes" id="UP001195483"/>
    </source>
</evidence>
<reference evidence="6" key="3">
    <citation type="submission" date="2023-05" db="EMBL/GenBank/DDBJ databases">
        <authorList>
            <person name="Smith C.H."/>
        </authorList>
    </citation>
    <scope>NUCLEOTIDE SEQUENCE</scope>
    <source>
        <strain evidence="6">CHS0354</strain>
        <tissue evidence="6">Mantle</tissue>
    </source>
</reference>
<comment type="similarity">
    <text evidence="2 4">Belongs to the AB hydrolase superfamily. Lipase family.</text>
</comment>
<name>A0AAE0S3Z2_9BIVA</name>
<reference evidence="6" key="2">
    <citation type="journal article" date="2021" name="Genome Biol. Evol.">
        <title>Developing a high-quality reference genome for a parasitic bivalve with doubly uniparental inheritance (Bivalvia: Unionida).</title>
        <authorList>
            <person name="Smith C.H."/>
        </authorList>
    </citation>
    <scope>NUCLEOTIDE SEQUENCE</scope>
    <source>
        <strain evidence="6">CHS0354</strain>
        <tissue evidence="6">Mantle</tissue>
    </source>
</reference>
<protein>
    <recommendedName>
        <fullName evidence="5">Lipase domain-containing protein</fullName>
    </recommendedName>
</protein>
<dbReference type="PANTHER" id="PTHR11610">
    <property type="entry name" value="LIPASE"/>
    <property type="match status" value="1"/>
</dbReference>
<dbReference type="GO" id="GO:0005615">
    <property type="term" value="C:extracellular space"/>
    <property type="evidence" value="ECO:0007669"/>
    <property type="project" value="TreeGrafter"/>
</dbReference>
<dbReference type="EMBL" id="JAEAOA010000616">
    <property type="protein sequence ID" value="KAK3584977.1"/>
    <property type="molecule type" value="Genomic_DNA"/>
</dbReference>
<comment type="subcellular location">
    <subcellularLocation>
        <location evidence="1">Secreted</location>
    </subcellularLocation>
</comment>
<dbReference type="InterPro" id="IPR013818">
    <property type="entry name" value="Lipase"/>
</dbReference>
<dbReference type="AlphaFoldDB" id="A0AAE0S3Z2"/>
<evidence type="ECO:0000313" key="6">
    <source>
        <dbReference type="EMBL" id="KAK3584977.1"/>
    </source>
</evidence>
<sequence length="107" mass="12255">MYVYGKGLIKDSYSVCYDLIGCFKSGKPYHNALFFLPQSPSEIGIKYNLFTRRNAQSAQLLTTNVNIVRSSNFDGSKDTKIIIHGYKHSTSHQWEENMKDEILKRAS</sequence>
<evidence type="ECO:0000259" key="5">
    <source>
        <dbReference type="Pfam" id="PF00151"/>
    </source>
</evidence>
<dbReference type="Gene3D" id="3.40.50.1820">
    <property type="entry name" value="alpha/beta hydrolase"/>
    <property type="match status" value="1"/>
</dbReference>
<keyword evidence="3" id="KW-0964">Secreted</keyword>
<dbReference type="Proteomes" id="UP001195483">
    <property type="component" value="Unassembled WGS sequence"/>
</dbReference>
<dbReference type="SUPFAM" id="SSF53474">
    <property type="entry name" value="alpha/beta-Hydrolases"/>
    <property type="match status" value="1"/>
</dbReference>
<accession>A0AAE0S3Z2</accession>
<organism evidence="6 7">
    <name type="scientific">Potamilus streckersoni</name>
    <dbReference type="NCBI Taxonomy" id="2493646"/>
    <lineage>
        <taxon>Eukaryota</taxon>
        <taxon>Metazoa</taxon>
        <taxon>Spiralia</taxon>
        <taxon>Lophotrochozoa</taxon>
        <taxon>Mollusca</taxon>
        <taxon>Bivalvia</taxon>
        <taxon>Autobranchia</taxon>
        <taxon>Heteroconchia</taxon>
        <taxon>Palaeoheterodonta</taxon>
        <taxon>Unionida</taxon>
        <taxon>Unionoidea</taxon>
        <taxon>Unionidae</taxon>
        <taxon>Ambleminae</taxon>
        <taxon>Lampsilini</taxon>
        <taxon>Potamilus</taxon>
    </lineage>
</organism>
<dbReference type="InterPro" id="IPR029058">
    <property type="entry name" value="AB_hydrolase_fold"/>
</dbReference>
<dbReference type="PANTHER" id="PTHR11610:SF178">
    <property type="entry name" value="LIPASE MEMBER H-A-LIKE PROTEIN"/>
    <property type="match status" value="1"/>
</dbReference>
<keyword evidence="7" id="KW-1185">Reference proteome</keyword>
<reference evidence="6" key="1">
    <citation type="journal article" date="2021" name="Genome Biol. Evol.">
        <title>A High-Quality Reference Genome for a Parasitic Bivalve with Doubly Uniparental Inheritance (Bivalvia: Unionida).</title>
        <authorList>
            <person name="Smith C.H."/>
        </authorList>
    </citation>
    <scope>NUCLEOTIDE SEQUENCE</scope>
    <source>
        <strain evidence="6">CHS0354</strain>
    </source>
</reference>
<evidence type="ECO:0000256" key="3">
    <source>
        <dbReference type="ARBA" id="ARBA00022525"/>
    </source>
</evidence>
<dbReference type="InterPro" id="IPR000734">
    <property type="entry name" value="TAG_lipase"/>
</dbReference>
<gene>
    <name evidence="6" type="ORF">CHS0354_009669</name>
</gene>
<evidence type="ECO:0000256" key="2">
    <source>
        <dbReference type="ARBA" id="ARBA00010701"/>
    </source>
</evidence>
<dbReference type="Pfam" id="PF00151">
    <property type="entry name" value="Lipase"/>
    <property type="match status" value="1"/>
</dbReference>
<feature type="domain" description="Lipase" evidence="5">
    <location>
        <begin position="14"/>
        <end position="105"/>
    </location>
</feature>
<comment type="caution">
    <text evidence="6">The sequence shown here is derived from an EMBL/GenBank/DDBJ whole genome shotgun (WGS) entry which is preliminary data.</text>
</comment>
<evidence type="ECO:0000256" key="1">
    <source>
        <dbReference type="ARBA" id="ARBA00004613"/>
    </source>
</evidence>
<evidence type="ECO:0000256" key="4">
    <source>
        <dbReference type="RuleBase" id="RU004262"/>
    </source>
</evidence>
<dbReference type="GO" id="GO:0016298">
    <property type="term" value="F:lipase activity"/>
    <property type="evidence" value="ECO:0007669"/>
    <property type="project" value="InterPro"/>
</dbReference>